<gene>
    <name evidence="4" type="ORF">GCM10009760_02070</name>
</gene>
<proteinExistence type="predicted"/>
<feature type="transmembrane region" description="Helical" evidence="2">
    <location>
        <begin position="99"/>
        <end position="120"/>
    </location>
</feature>
<protein>
    <recommendedName>
        <fullName evidence="3">DUF4190 domain-containing protein</fullName>
    </recommendedName>
</protein>
<evidence type="ECO:0000313" key="4">
    <source>
        <dbReference type="EMBL" id="GAA2130060.1"/>
    </source>
</evidence>
<accession>A0ABP5KET8</accession>
<comment type="caution">
    <text evidence="4">The sequence shown here is derived from an EMBL/GenBank/DDBJ whole genome shotgun (WGS) entry which is preliminary data.</text>
</comment>
<reference evidence="5" key="1">
    <citation type="journal article" date="2019" name="Int. J. Syst. Evol. Microbiol.">
        <title>The Global Catalogue of Microorganisms (GCM) 10K type strain sequencing project: providing services to taxonomists for standard genome sequencing and annotation.</title>
        <authorList>
            <consortium name="The Broad Institute Genomics Platform"/>
            <consortium name="The Broad Institute Genome Sequencing Center for Infectious Disease"/>
            <person name="Wu L."/>
            <person name="Ma J."/>
        </authorList>
    </citation>
    <scope>NUCLEOTIDE SEQUENCE [LARGE SCALE GENOMIC DNA]</scope>
    <source>
        <strain evidence="5">JCM 14560</strain>
    </source>
</reference>
<keyword evidence="2" id="KW-1133">Transmembrane helix</keyword>
<feature type="domain" description="DUF4190" evidence="3">
    <location>
        <begin position="62"/>
        <end position="115"/>
    </location>
</feature>
<name>A0ABP5KET8_9ACTN</name>
<dbReference type="Pfam" id="PF13828">
    <property type="entry name" value="DUF4190"/>
    <property type="match status" value="1"/>
</dbReference>
<feature type="region of interest" description="Disordered" evidence="1">
    <location>
        <begin position="1"/>
        <end position="36"/>
    </location>
</feature>
<dbReference type="RefSeq" id="WP_344459673.1">
    <property type="nucleotide sequence ID" value="NZ_BAAANT010000001.1"/>
</dbReference>
<feature type="transmembrane region" description="Helical" evidence="2">
    <location>
        <begin position="62"/>
        <end position="87"/>
    </location>
</feature>
<evidence type="ECO:0000259" key="3">
    <source>
        <dbReference type="Pfam" id="PF13828"/>
    </source>
</evidence>
<dbReference type="EMBL" id="BAAANT010000001">
    <property type="protein sequence ID" value="GAA2130060.1"/>
    <property type="molecule type" value="Genomic_DNA"/>
</dbReference>
<sequence>MSADGLNAPDIGTQDSAPEPGPSPSDRTGPPTAPAEQSAAFKAFVLGRAEDDPHARPGWSRLALASLVPGVIGFFWPVGLVLAVAALLRIRRTKQEGRWAALTGLALCTIWAVFGTSLFWKGTSDHQSVRTVSGYDLKAGDCFGPDPSGAALAVEVTALPCSQLHHGEVFALADMGNAVYGGPADSDKGAGDACSAAVAGYLPPGRALPASLRIDYLPPQGNLVVVRPHRTVICAFVDRGTGWTGSLHDTAAPTPTP</sequence>
<evidence type="ECO:0000256" key="2">
    <source>
        <dbReference type="SAM" id="Phobius"/>
    </source>
</evidence>
<dbReference type="Proteomes" id="UP001422759">
    <property type="component" value="Unassembled WGS sequence"/>
</dbReference>
<keyword evidence="2" id="KW-0472">Membrane</keyword>
<organism evidence="4 5">
    <name type="scientific">Kitasatospora kazusensis</name>
    <dbReference type="NCBI Taxonomy" id="407974"/>
    <lineage>
        <taxon>Bacteria</taxon>
        <taxon>Bacillati</taxon>
        <taxon>Actinomycetota</taxon>
        <taxon>Actinomycetes</taxon>
        <taxon>Kitasatosporales</taxon>
        <taxon>Streptomycetaceae</taxon>
        <taxon>Kitasatospora</taxon>
    </lineage>
</organism>
<keyword evidence="2" id="KW-0812">Transmembrane</keyword>
<keyword evidence="5" id="KW-1185">Reference proteome</keyword>
<evidence type="ECO:0000256" key="1">
    <source>
        <dbReference type="SAM" id="MobiDB-lite"/>
    </source>
</evidence>
<dbReference type="InterPro" id="IPR025241">
    <property type="entry name" value="DUF4190"/>
</dbReference>
<evidence type="ECO:0000313" key="5">
    <source>
        <dbReference type="Proteomes" id="UP001422759"/>
    </source>
</evidence>